<evidence type="ECO:0000313" key="6">
    <source>
        <dbReference type="EMBL" id="MBB4145772.1"/>
    </source>
</evidence>
<dbReference type="GO" id="GO:0005524">
    <property type="term" value="F:ATP binding"/>
    <property type="evidence" value="ECO:0007669"/>
    <property type="project" value="UniProtKB-KW"/>
</dbReference>
<dbReference type="RefSeq" id="WP_165130481.1">
    <property type="nucleotide sequence ID" value="NZ_CP049248.1"/>
</dbReference>
<dbReference type="CDD" id="cd03220">
    <property type="entry name" value="ABC_KpsT_Wzt"/>
    <property type="match status" value="1"/>
</dbReference>
<dbReference type="InterPro" id="IPR050683">
    <property type="entry name" value="Bact_Polysacc_Export_ATP-bd"/>
</dbReference>
<keyword evidence="7" id="KW-1185">Reference proteome</keyword>
<dbReference type="SMART" id="SM00382">
    <property type="entry name" value="AAA"/>
    <property type="match status" value="1"/>
</dbReference>
<evidence type="ECO:0000256" key="1">
    <source>
        <dbReference type="ARBA" id="ARBA00005417"/>
    </source>
</evidence>
<evidence type="ECO:0000313" key="7">
    <source>
        <dbReference type="Proteomes" id="UP000519897"/>
    </source>
</evidence>
<dbReference type="Proteomes" id="UP000519897">
    <property type="component" value="Unassembled WGS sequence"/>
</dbReference>
<dbReference type="PANTHER" id="PTHR46743">
    <property type="entry name" value="TEICHOIC ACIDS EXPORT ATP-BINDING PROTEIN TAGH"/>
    <property type="match status" value="1"/>
</dbReference>
<evidence type="ECO:0000259" key="5">
    <source>
        <dbReference type="PROSITE" id="PS50893"/>
    </source>
</evidence>
<reference evidence="6 7" key="1">
    <citation type="submission" date="2020-08" db="EMBL/GenBank/DDBJ databases">
        <title>Genomic Encyclopedia of Type Strains, Phase IV (KMG-IV): sequencing the most valuable type-strain genomes for metagenomic binning, comparative biology and taxonomic classification.</title>
        <authorList>
            <person name="Goeker M."/>
        </authorList>
    </citation>
    <scope>NUCLEOTIDE SEQUENCE [LARGE SCALE GENOMIC DNA]</scope>
    <source>
        <strain evidence="6 7">DSM 29514</strain>
    </source>
</reference>
<dbReference type="GO" id="GO:0016020">
    <property type="term" value="C:membrane"/>
    <property type="evidence" value="ECO:0007669"/>
    <property type="project" value="InterPro"/>
</dbReference>
<dbReference type="InterPro" id="IPR027417">
    <property type="entry name" value="P-loop_NTPase"/>
</dbReference>
<dbReference type="Gene3D" id="3.40.50.300">
    <property type="entry name" value="P-loop containing nucleotide triphosphate hydrolases"/>
    <property type="match status" value="1"/>
</dbReference>
<comment type="similarity">
    <text evidence="1">Belongs to the ABC transporter superfamily.</text>
</comment>
<keyword evidence="4 6" id="KW-0067">ATP-binding</keyword>
<dbReference type="Gene3D" id="2.70.50.60">
    <property type="entry name" value="abc- transporter (atp binding component) like domain"/>
    <property type="match status" value="1"/>
</dbReference>
<dbReference type="EMBL" id="JACIEC010000011">
    <property type="protein sequence ID" value="MBB4145772.1"/>
    <property type="molecule type" value="Genomic_DNA"/>
</dbReference>
<dbReference type="GO" id="GO:0016887">
    <property type="term" value="F:ATP hydrolysis activity"/>
    <property type="evidence" value="ECO:0007669"/>
    <property type="project" value="InterPro"/>
</dbReference>
<comment type="caution">
    <text evidence="6">The sequence shown here is derived from an EMBL/GenBank/DDBJ whole genome shotgun (WGS) entry which is preliminary data.</text>
</comment>
<dbReference type="Pfam" id="PF00005">
    <property type="entry name" value="ABC_tran"/>
    <property type="match status" value="1"/>
</dbReference>
<dbReference type="InterPro" id="IPR015860">
    <property type="entry name" value="ABC_transpr_TagH-like"/>
</dbReference>
<proteinExistence type="inferred from homology"/>
<name>A0A7W6LKI2_9HYPH</name>
<protein>
    <submittedName>
        <fullName evidence="6">Lipopolysaccharide transport system ATP-binding protein</fullName>
    </submittedName>
</protein>
<organism evidence="6 7">
    <name type="scientific">Rhizobium rhizoryzae</name>
    <dbReference type="NCBI Taxonomy" id="451876"/>
    <lineage>
        <taxon>Bacteria</taxon>
        <taxon>Pseudomonadati</taxon>
        <taxon>Pseudomonadota</taxon>
        <taxon>Alphaproteobacteria</taxon>
        <taxon>Hyphomicrobiales</taxon>
        <taxon>Rhizobiaceae</taxon>
        <taxon>Rhizobium/Agrobacterium group</taxon>
        <taxon>Rhizobium</taxon>
    </lineage>
</organism>
<keyword evidence="3" id="KW-0547">Nucleotide-binding</keyword>
<dbReference type="SUPFAM" id="SSF52540">
    <property type="entry name" value="P-loop containing nucleoside triphosphate hydrolases"/>
    <property type="match status" value="1"/>
</dbReference>
<dbReference type="PROSITE" id="PS50893">
    <property type="entry name" value="ABC_TRANSPORTER_2"/>
    <property type="match status" value="1"/>
</dbReference>
<dbReference type="CDD" id="cd10147">
    <property type="entry name" value="Wzt_C-like"/>
    <property type="match status" value="1"/>
</dbReference>
<dbReference type="InterPro" id="IPR029439">
    <property type="entry name" value="Wzt_C"/>
</dbReference>
<dbReference type="Pfam" id="PF14524">
    <property type="entry name" value="Wzt_C"/>
    <property type="match status" value="1"/>
</dbReference>
<dbReference type="GO" id="GO:0140359">
    <property type="term" value="F:ABC-type transporter activity"/>
    <property type="evidence" value="ECO:0007669"/>
    <property type="project" value="InterPro"/>
</dbReference>
<dbReference type="AlphaFoldDB" id="A0A7W6LKI2"/>
<feature type="domain" description="ABC transporter" evidence="5">
    <location>
        <begin position="22"/>
        <end position="246"/>
    </location>
</feature>
<evidence type="ECO:0000256" key="4">
    <source>
        <dbReference type="ARBA" id="ARBA00022840"/>
    </source>
</evidence>
<evidence type="ECO:0000256" key="3">
    <source>
        <dbReference type="ARBA" id="ARBA00022741"/>
    </source>
</evidence>
<dbReference type="PANTHER" id="PTHR46743:SF2">
    <property type="entry name" value="TEICHOIC ACIDS EXPORT ATP-BINDING PROTEIN TAGH"/>
    <property type="match status" value="1"/>
</dbReference>
<evidence type="ECO:0000256" key="2">
    <source>
        <dbReference type="ARBA" id="ARBA00022448"/>
    </source>
</evidence>
<keyword evidence="2" id="KW-0813">Transport</keyword>
<gene>
    <name evidence="6" type="ORF">GGQ72_004338</name>
</gene>
<sequence>MTNVVMTVDKVGKVFRRYRHELHRVLGWFSLPVGQPEERWVLRDISFTVEAGQALAIVGRNGAGKSTLLKLITGTMRATEGNIGLSGKISAILELGMGFNPDYTGRQNVFHALGLMGYQHADIAAAMEGIEAFSELGSYFDQPLRVYSSGMHMRLAFSVATAFRPDILIVDEALSVGDAYFQHKSFDRIKEFRQQGTTLILVSHDRMALLSLCDRAILLHEGAVALDGEPETVLDYYNALLGQKEAQPILTEEREDGRVQTSSGSRKVSIVEARLEDAEGGLIDTLDVGAEVAIRVKAKASEDVESLVFGYAIKDRFGQTMYGTNTYYSEQALTDVKAGEEIEFSARFRADLGVGTYSVALALVGGENHIEDNYEWRDLAIIFDVANTSKQTFDGRIYLPSAFAISRR</sequence>
<dbReference type="InterPro" id="IPR003593">
    <property type="entry name" value="AAA+_ATPase"/>
</dbReference>
<accession>A0A7W6LKI2</accession>
<dbReference type="InterPro" id="IPR003439">
    <property type="entry name" value="ABC_transporter-like_ATP-bd"/>
</dbReference>